<dbReference type="Proteomes" id="UP001433508">
    <property type="component" value="Unassembled WGS sequence"/>
</dbReference>
<organism evidence="1 2">
    <name type="scientific">Lipomyces kononenkoae</name>
    <name type="common">Yeast</name>
    <dbReference type="NCBI Taxonomy" id="34357"/>
    <lineage>
        <taxon>Eukaryota</taxon>
        <taxon>Fungi</taxon>
        <taxon>Dikarya</taxon>
        <taxon>Ascomycota</taxon>
        <taxon>Saccharomycotina</taxon>
        <taxon>Lipomycetes</taxon>
        <taxon>Lipomycetales</taxon>
        <taxon>Lipomycetaceae</taxon>
        <taxon>Lipomyces</taxon>
    </lineage>
</organism>
<dbReference type="EMBL" id="MU971557">
    <property type="protein sequence ID" value="KAK9233887.1"/>
    <property type="molecule type" value="Genomic_DNA"/>
</dbReference>
<evidence type="ECO:0000313" key="1">
    <source>
        <dbReference type="EMBL" id="KAK9233887.1"/>
    </source>
</evidence>
<name>A0ACC3ST05_LIPKO</name>
<sequence>MSTGEAVCSRSLDYNSAHQEQRSSVKKVEGNHANSQSPEIRDKSISGRVTLRSDSNPTLSKNKLLNLILSELSKTTDECVLEYQGVDIGTAHGVAEELDRLVENAPFRLSYDSLLQNLRVVIMPTKIHDSHVPWFENSLAQMLVSGFLTIEEMVILERYPGTTVETFGPPYQASRKEPDYCIIPIGSPLPTLVLESGWSESRPQLYHDRDLWLRGGQGFVQVILIVKWTKIADKRVMGDIEVFDLDAAGNIRLLQQEIIFPASAPALAASQQITITRRQLFGPNLPDGQNPDQVTHLSLNDLRVIAARNMANYGYTPA</sequence>
<protein>
    <submittedName>
        <fullName evidence="1">Uncharacterized protein</fullName>
    </submittedName>
</protein>
<reference evidence="2" key="1">
    <citation type="journal article" date="2024" name="Front. Bioeng. Biotechnol.">
        <title>Genome-scale model development and genomic sequencing of the oleaginous clade Lipomyces.</title>
        <authorList>
            <person name="Czajka J.J."/>
            <person name="Han Y."/>
            <person name="Kim J."/>
            <person name="Mondo S.J."/>
            <person name="Hofstad B.A."/>
            <person name="Robles A."/>
            <person name="Haridas S."/>
            <person name="Riley R."/>
            <person name="LaButti K."/>
            <person name="Pangilinan J."/>
            <person name="Andreopoulos W."/>
            <person name="Lipzen A."/>
            <person name="Yan J."/>
            <person name="Wang M."/>
            <person name="Ng V."/>
            <person name="Grigoriev I.V."/>
            <person name="Spatafora J.W."/>
            <person name="Magnuson J.K."/>
            <person name="Baker S.E."/>
            <person name="Pomraning K.R."/>
        </authorList>
    </citation>
    <scope>NUCLEOTIDE SEQUENCE [LARGE SCALE GENOMIC DNA]</scope>
    <source>
        <strain evidence="2">CBS 7786</strain>
    </source>
</reference>
<proteinExistence type="predicted"/>
<gene>
    <name evidence="1" type="ORF">V1525DRAFT_459879</name>
</gene>
<comment type="caution">
    <text evidence="1">The sequence shown here is derived from an EMBL/GenBank/DDBJ whole genome shotgun (WGS) entry which is preliminary data.</text>
</comment>
<evidence type="ECO:0000313" key="2">
    <source>
        <dbReference type="Proteomes" id="UP001433508"/>
    </source>
</evidence>
<accession>A0ACC3ST05</accession>
<keyword evidence="2" id="KW-1185">Reference proteome</keyword>